<dbReference type="SUPFAM" id="SSF51197">
    <property type="entry name" value="Clavaminate synthase-like"/>
    <property type="match status" value="1"/>
</dbReference>
<dbReference type="Pfam" id="PF02668">
    <property type="entry name" value="TauD"/>
    <property type="match status" value="1"/>
</dbReference>
<evidence type="ECO:0000313" key="4">
    <source>
        <dbReference type="Proteomes" id="UP000325780"/>
    </source>
</evidence>
<dbReference type="GO" id="GO:0016491">
    <property type="term" value="F:oxidoreductase activity"/>
    <property type="evidence" value="ECO:0007669"/>
    <property type="project" value="UniProtKB-KW"/>
</dbReference>
<name>A0A5N6TU92_ASPAV</name>
<organism evidence="3 4">
    <name type="scientific">Aspergillus avenaceus</name>
    <dbReference type="NCBI Taxonomy" id="36643"/>
    <lineage>
        <taxon>Eukaryota</taxon>
        <taxon>Fungi</taxon>
        <taxon>Dikarya</taxon>
        <taxon>Ascomycota</taxon>
        <taxon>Pezizomycotina</taxon>
        <taxon>Eurotiomycetes</taxon>
        <taxon>Eurotiomycetidae</taxon>
        <taxon>Eurotiales</taxon>
        <taxon>Aspergillaceae</taxon>
        <taxon>Aspergillus</taxon>
        <taxon>Aspergillus subgen. Circumdati</taxon>
    </lineage>
</organism>
<dbReference type="EMBL" id="ML742108">
    <property type="protein sequence ID" value="KAE8149945.1"/>
    <property type="molecule type" value="Genomic_DNA"/>
</dbReference>
<protein>
    <submittedName>
        <fullName evidence="3">Putative pyoverdine/dityrosine biosynthesis protein</fullName>
    </submittedName>
</protein>
<dbReference type="InterPro" id="IPR007817">
    <property type="entry name" value="Isocyanide_synthase_DIT1"/>
</dbReference>
<proteinExistence type="predicted"/>
<dbReference type="AlphaFoldDB" id="A0A5N6TU92"/>
<dbReference type="Gene3D" id="3.60.130.10">
    <property type="entry name" value="Clavaminate synthase-like"/>
    <property type="match status" value="1"/>
</dbReference>
<feature type="domain" description="TauD/TfdA-like" evidence="2">
    <location>
        <begin position="374"/>
        <end position="629"/>
    </location>
</feature>
<reference evidence="3 4" key="1">
    <citation type="submission" date="2019-04" db="EMBL/GenBank/DDBJ databases">
        <title>Friends and foes A comparative genomics study of 23 Aspergillus species from section Flavi.</title>
        <authorList>
            <consortium name="DOE Joint Genome Institute"/>
            <person name="Kjaerbolling I."/>
            <person name="Vesth T."/>
            <person name="Frisvad J.C."/>
            <person name="Nybo J.L."/>
            <person name="Theobald S."/>
            <person name="Kildgaard S."/>
            <person name="Isbrandt T."/>
            <person name="Kuo A."/>
            <person name="Sato A."/>
            <person name="Lyhne E.K."/>
            <person name="Kogle M.E."/>
            <person name="Wiebenga A."/>
            <person name="Kun R.S."/>
            <person name="Lubbers R.J."/>
            <person name="Makela M.R."/>
            <person name="Barry K."/>
            <person name="Chovatia M."/>
            <person name="Clum A."/>
            <person name="Daum C."/>
            <person name="Haridas S."/>
            <person name="He G."/>
            <person name="LaButti K."/>
            <person name="Lipzen A."/>
            <person name="Mondo S."/>
            <person name="Riley R."/>
            <person name="Salamov A."/>
            <person name="Simmons B.A."/>
            <person name="Magnuson J.K."/>
            <person name="Henrissat B."/>
            <person name="Mortensen U.H."/>
            <person name="Larsen T.O."/>
            <person name="Devries R.P."/>
            <person name="Grigoriev I.V."/>
            <person name="Machida M."/>
            <person name="Baker S.E."/>
            <person name="Andersen M.R."/>
        </authorList>
    </citation>
    <scope>NUCLEOTIDE SEQUENCE [LARGE SCALE GENOMIC DNA]</scope>
    <source>
        <strain evidence="3 4">IBT 18842</strain>
    </source>
</reference>
<keyword evidence="4" id="KW-1185">Reference proteome</keyword>
<dbReference type="OrthoDB" id="429813at2759"/>
<gene>
    <name evidence="3" type="ORF">BDV25DRAFT_155400</name>
</gene>
<evidence type="ECO:0000256" key="1">
    <source>
        <dbReference type="ARBA" id="ARBA00023002"/>
    </source>
</evidence>
<dbReference type="Pfam" id="PF05141">
    <property type="entry name" value="DIT1_PvcA"/>
    <property type="match status" value="1"/>
</dbReference>
<evidence type="ECO:0000259" key="2">
    <source>
        <dbReference type="Pfam" id="PF02668"/>
    </source>
</evidence>
<evidence type="ECO:0000313" key="3">
    <source>
        <dbReference type="EMBL" id="KAE8149945.1"/>
    </source>
</evidence>
<dbReference type="Proteomes" id="UP000325780">
    <property type="component" value="Unassembled WGS sequence"/>
</dbReference>
<accession>A0A5N6TU92</accession>
<dbReference type="PANTHER" id="PTHR37285:SF5">
    <property type="entry name" value="SPORE WALL MATURATION PROTEIN DIT1"/>
    <property type="match status" value="1"/>
</dbReference>
<dbReference type="InterPro" id="IPR042098">
    <property type="entry name" value="TauD-like_sf"/>
</dbReference>
<sequence>MPSIAQVDYEGQPSGVKTCNEIKDQAFSKACEILQIITRYRSIQSKTFEDLSHEGEAKFLSIIYDHIKKHNPIPLVLPAFPFKSPNRLSKTLGSLPDKGEEVSLFHLNGLCEAIGDVYAEGARLIIASDGIVYNDLLGVPDYEVWQYGQSLREMARINNCKRIEFVRLWDFLGPSNGTALNQEAYELKAPLLRDALIERYTPKDLDVNLKIASDDDTCATYRGYIKFLTKDLAHTHVSPEVSKSQHKKHLERIAKAMIGRGVAFAGAVAKHFPDHVRLSIHPSNGSRKISISVLPETSALMTPWHSATLITLDGQMHFEHRDKLDAREDVELVWKGGRPWYYRTKSELYSWSIDVQFEPVYPCGIIVQPASDGSKPSLADVDMQKMRGLAQENSPITLRGFSNTRDREAFVAKAEEMGEPVGWKFGLILEVKDQGLDSRGLNNVLSSEWMPWHYDGLFKIKKEVDPDGNERTVSLPPKFQFFTAISPSPPDTGYTLFAPSRLIFRYLPADVSLESLKNLTWNVRTSSFDSAVIQKLPLVVPHFATGKPCLRYHEPWPQEKTRFDPTYVTIDQVEDSEGLCKTINSLLHDRRIAYWHSWEEGDCLFSDNVNMMHTRSSFTGQSDRCLWRIHVD</sequence>
<keyword evidence="1" id="KW-0560">Oxidoreductase</keyword>
<dbReference type="PANTHER" id="PTHR37285">
    <property type="entry name" value="SPORE WALL MATURATION PROTEIN DIT1"/>
    <property type="match status" value="1"/>
</dbReference>
<dbReference type="InterPro" id="IPR003819">
    <property type="entry name" value="TauD/TfdA-like"/>
</dbReference>